<dbReference type="Pfam" id="PF00700">
    <property type="entry name" value="Flagellin_C"/>
    <property type="match status" value="1"/>
</dbReference>
<accession>A0ABN7K5H2</accession>
<comment type="function">
    <text evidence="3">Flagellin is the subunit protein which polymerizes to form the filaments of bacterial flagella.</text>
</comment>
<evidence type="ECO:0000259" key="4">
    <source>
        <dbReference type="Pfam" id="PF00669"/>
    </source>
</evidence>
<dbReference type="InterPro" id="IPR001492">
    <property type="entry name" value="Flagellin"/>
</dbReference>
<dbReference type="Proteomes" id="UP000789359">
    <property type="component" value="Unassembled WGS sequence"/>
</dbReference>
<reference evidence="6 7" key="1">
    <citation type="submission" date="2020-11" db="EMBL/GenBank/DDBJ databases">
        <authorList>
            <person name="Peeters C."/>
        </authorList>
    </citation>
    <scope>NUCLEOTIDE SEQUENCE [LARGE SCALE GENOMIC DNA]</scope>
    <source>
        <strain evidence="6 7">LMG 8286</strain>
    </source>
</reference>
<proteinExistence type="inferred from homology"/>
<dbReference type="InterPro" id="IPR046358">
    <property type="entry name" value="Flagellin_C"/>
</dbReference>
<keyword evidence="2 3" id="KW-0975">Bacterial flagellum</keyword>
<dbReference type="InterPro" id="IPR001029">
    <property type="entry name" value="Flagellin_N"/>
</dbReference>
<dbReference type="SUPFAM" id="SSF64518">
    <property type="entry name" value="Phase 1 flagellin"/>
    <property type="match status" value="2"/>
</dbReference>
<feature type="domain" description="Flagellin C-terminal" evidence="5">
    <location>
        <begin position="682"/>
        <end position="764"/>
    </location>
</feature>
<evidence type="ECO:0000313" key="7">
    <source>
        <dbReference type="Proteomes" id="UP000789359"/>
    </source>
</evidence>
<comment type="caution">
    <text evidence="6">The sequence shown here is derived from an EMBL/GenBank/DDBJ whole genome shotgun (WGS) entry which is preliminary data.</text>
</comment>
<protein>
    <recommendedName>
        <fullName evidence="3">Flagellin</fullName>
    </recommendedName>
</protein>
<comment type="similarity">
    <text evidence="1 3">Belongs to the bacterial flagellin family.</text>
</comment>
<evidence type="ECO:0000256" key="3">
    <source>
        <dbReference type="RuleBase" id="RU362073"/>
    </source>
</evidence>
<keyword evidence="3" id="KW-0964">Secreted</keyword>
<organism evidence="6 7">
    <name type="scientific">Campylobacter suis</name>
    <dbReference type="NCBI Taxonomy" id="2790657"/>
    <lineage>
        <taxon>Bacteria</taxon>
        <taxon>Pseudomonadati</taxon>
        <taxon>Campylobacterota</taxon>
        <taxon>Epsilonproteobacteria</taxon>
        <taxon>Campylobacterales</taxon>
        <taxon>Campylobacteraceae</taxon>
        <taxon>Campylobacter</taxon>
    </lineage>
</organism>
<dbReference type="Gene3D" id="1.20.1330.10">
    <property type="entry name" value="f41 fragment of flagellin, N-terminal domain"/>
    <property type="match status" value="2"/>
</dbReference>
<dbReference type="RefSeq" id="WP_230056361.1">
    <property type="nucleotide sequence ID" value="NZ_CAJHOE010000001.1"/>
</dbReference>
<dbReference type="PANTHER" id="PTHR42792">
    <property type="entry name" value="FLAGELLIN"/>
    <property type="match status" value="1"/>
</dbReference>
<gene>
    <name evidence="6" type="ORF">LMG8286_00581</name>
</gene>
<comment type="subcellular location">
    <subcellularLocation>
        <location evidence="3">Secreted</location>
    </subcellularLocation>
    <subcellularLocation>
        <location evidence="3">Bacterial flagellum</location>
    </subcellularLocation>
</comment>
<dbReference type="Pfam" id="PF00669">
    <property type="entry name" value="Flagellin_N"/>
    <property type="match status" value="1"/>
</dbReference>
<evidence type="ECO:0000313" key="6">
    <source>
        <dbReference type="EMBL" id="CAD7286871.1"/>
    </source>
</evidence>
<sequence length="764" mass="84038">MRITNQLQYAQTMRNYQQGMANVNKYNLQISSGTKIQNSYESAAIYNDGMRLDYEITTLEQIKEATSKSQNFSKNSDKQMLEFSKQLDNFKTKLIRAASDVHSVTSLEALANDLQGIKNHLMNIANSSVNGQFLFSGSAVDTKPISADGTYNGNAESMKTVGGSGIEIPYNINGFDIFQGRDNDYNKILTTNVLLTDKTSPDIDGEKKYITEESKLRNLIGLNYAKDSIASANNDGLKNYKGSIEHDFDFLDSTKVKFPDTFFYMQGVKPDGTSFTSKFNMTHDASMRSVLDKIGIEFGNTDKSKVVDVSLNNSGQIEIKDLTKGSQVLNFHLVAATEQADNKEGLAALSAPGHTSAASVTTLADLETAAKAGKIYITDFTKNNYKDSGDETVNSFDFDKVKLERKDNKLTANITQLNRTTGEYATDATRLSEVVNTKQLYAGSEDKYNIDGQVIGLEVKSRAGTKYQIEVKLGTKDPSSPVSFSIKGTDVNGNAIFGGTTRNLAVYHAEPNGIQKEQRTQTDDFTYRQLMDIIGMAATDSIPTPPHAESTSITEAQRKANYDAYMKAIDQSRGMAEVNLNHKGQIVLTDKQNAVTKIEIAMYDANESGKFYGDSTGQTAATKQGEGSVFNFMQNNALTIDEPGIDLFKDLDQMIQAVKKGNLRADADSNNPRNTGIQGAIKRLDHIMDHVSKESVKIGSYTNLLTSTNERSSIMSVNIASVKSDIIDTDVGQAYLNLTQKMMSYQAMLQATSKINQLSLLNYM</sequence>
<name>A0ABN7K5H2_9BACT</name>
<dbReference type="PANTHER" id="PTHR42792:SF1">
    <property type="entry name" value="FLAGELLAR HOOK-ASSOCIATED PROTEIN 3"/>
    <property type="match status" value="1"/>
</dbReference>
<dbReference type="EMBL" id="CAJHOE010000001">
    <property type="protein sequence ID" value="CAD7286871.1"/>
    <property type="molecule type" value="Genomic_DNA"/>
</dbReference>
<keyword evidence="7" id="KW-1185">Reference proteome</keyword>
<evidence type="ECO:0000256" key="1">
    <source>
        <dbReference type="ARBA" id="ARBA00005709"/>
    </source>
</evidence>
<feature type="domain" description="Flagellin N-terminal" evidence="4">
    <location>
        <begin position="4"/>
        <end position="138"/>
    </location>
</feature>
<evidence type="ECO:0000256" key="2">
    <source>
        <dbReference type="ARBA" id="ARBA00023143"/>
    </source>
</evidence>
<evidence type="ECO:0000259" key="5">
    <source>
        <dbReference type="Pfam" id="PF00700"/>
    </source>
</evidence>